<dbReference type="CDD" id="cd07042">
    <property type="entry name" value="STAS_SulP_like_sulfate_transporter"/>
    <property type="match status" value="1"/>
</dbReference>
<dbReference type="Gene3D" id="3.30.750.24">
    <property type="entry name" value="STAS domain"/>
    <property type="match status" value="1"/>
</dbReference>
<keyword evidence="4 9" id="KW-0812">Transmembrane</keyword>
<evidence type="ECO:0000256" key="8">
    <source>
        <dbReference type="SAM" id="MobiDB-lite"/>
    </source>
</evidence>
<feature type="transmembrane region" description="Helical" evidence="9">
    <location>
        <begin position="94"/>
        <end position="111"/>
    </location>
</feature>
<feature type="transmembrane region" description="Helical" evidence="9">
    <location>
        <begin position="259"/>
        <end position="281"/>
    </location>
</feature>
<dbReference type="InterPro" id="IPR036513">
    <property type="entry name" value="STAS_dom_sf"/>
</dbReference>
<dbReference type="PROSITE" id="PS50801">
    <property type="entry name" value="STAS"/>
    <property type="match status" value="1"/>
</dbReference>
<dbReference type="Pfam" id="PF00916">
    <property type="entry name" value="Sulfate_transp"/>
    <property type="match status" value="1"/>
</dbReference>
<evidence type="ECO:0000256" key="3">
    <source>
        <dbReference type="ARBA" id="ARBA00022448"/>
    </source>
</evidence>
<evidence type="ECO:0000256" key="1">
    <source>
        <dbReference type="ARBA" id="ARBA00004141"/>
    </source>
</evidence>
<sequence>MSFQTAKRLGKRWIDYPETVVPVASSVEYVEKIFKNPGSKITGYLLSLFPILGWIRNYNLGWLTGDVIAGLTVGLVVVPQGMSYALIATLPAEYGLYSSFVGVLIYCFFATSKDVSIGPVAVMSLTVSKVIAHVDAHHPGQWGGPQIASVLAFICGFIVLGIGLLRLGWLVEFIPAPAVSGFMTGSAINIAAGQVPGLMGITGFNTRAATFHVIINTLKGLPNTKLDAAWGLTGLVSLYLIRSFCVYFSKKFPRRARIFFFISVLRNAFVVIILTIAAWLYCRSHKLGTNKYPIKILLTVPSGFKHIAQPNLDPALLAALAPELPVATIILLLEHIAISKSFGRVNGYKINPNQELIAIGVTNTIGSVFGAYPATGSFSRSALKSKSGVRTPAAGIITAVVVIVALYGLTSAFFWIPTAGLSAVIIHAVADLVASPSQVYSYWRVSPLEFLIWWAAVLVTVFSTIENGIYTSIAASGFLLLVRIAHPRGSFLGKVVVHEEPSSEKNGTRDIFLPLNVNGINHQDIKVVPPAPGVLVYRFEESYLFPNASIVNSALVDYVKDNMRRGKDMSTVKLSDRSWNDPGPPRGTSAADEQEANLRKPALHAIVLDFSTVSHIDTTATQALIDARTEIEKWADGHVEFHFATVLSPWIRRALVAGGFGVGTPSGQTQELAAVHPYREDPSEFSELAKTDSEKIDVETGIKKRHSSTDSTASKGGFVPLVSPDTPFFHVDLAGAVRAAESGLGRTHS</sequence>
<evidence type="ECO:0000256" key="2">
    <source>
        <dbReference type="ARBA" id="ARBA00008692"/>
    </source>
</evidence>
<dbReference type="InterPro" id="IPR002645">
    <property type="entry name" value="STAS_dom"/>
</dbReference>
<dbReference type="OMA" id="WVMTFIF"/>
<evidence type="ECO:0000256" key="5">
    <source>
        <dbReference type="ARBA" id="ARBA00022989"/>
    </source>
</evidence>
<keyword evidence="12" id="KW-1185">Reference proteome</keyword>
<feature type="domain" description="STAS" evidence="10">
    <location>
        <begin position="532"/>
        <end position="660"/>
    </location>
</feature>
<dbReference type="Proteomes" id="UP000054270">
    <property type="component" value="Unassembled WGS sequence"/>
</dbReference>
<keyword evidence="5 9" id="KW-1133">Transmembrane helix</keyword>
<dbReference type="SUPFAM" id="SSF52091">
    <property type="entry name" value="SpoIIaa-like"/>
    <property type="match status" value="1"/>
</dbReference>
<feature type="transmembrane region" description="Helical" evidence="9">
    <location>
        <begin position="67"/>
        <end position="87"/>
    </location>
</feature>
<comment type="similarity">
    <text evidence="2">Belongs to the SLC26A/SulP transporter (TC 2.A.53) family.</text>
</comment>
<evidence type="ECO:0000256" key="4">
    <source>
        <dbReference type="ARBA" id="ARBA00022692"/>
    </source>
</evidence>
<keyword evidence="6 9" id="KW-0472">Membrane</keyword>
<evidence type="ECO:0000259" key="10">
    <source>
        <dbReference type="PROSITE" id="PS50801"/>
    </source>
</evidence>
<name>A0A0D2MTV7_HYPSF</name>
<dbReference type="PROSITE" id="PS01130">
    <property type="entry name" value="SLC26A"/>
    <property type="match status" value="1"/>
</dbReference>
<feature type="compositionally biased region" description="Basic and acidic residues" evidence="8">
    <location>
        <begin position="570"/>
        <end position="579"/>
    </location>
</feature>
<dbReference type="PANTHER" id="PTHR11814">
    <property type="entry name" value="SULFATE TRANSPORTER"/>
    <property type="match status" value="1"/>
</dbReference>
<evidence type="ECO:0000256" key="6">
    <source>
        <dbReference type="ARBA" id="ARBA00023136"/>
    </source>
</evidence>
<dbReference type="AlphaFoldDB" id="A0A0D2MTV7"/>
<dbReference type="GO" id="GO:0008271">
    <property type="term" value="F:secondary active sulfate transmembrane transporter activity"/>
    <property type="evidence" value="ECO:0007669"/>
    <property type="project" value="InterPro"/>
</dbReference>
<feature type="transmembrane region" description="Helical" evidence="9">
    <location>
        <begin position="148"/>
        <end position="169"/>
    </location>
</feature>
<dbReference type="GO" id="GO:1902434">
    <property type="term" value="P:sulfate import across plasma membrane"/>
    <property type="evidence" value="ECO:0007669"/>
    <property type="project" value="UniProtKB-ARBA"/>
</dbReference>
<comment type="function">
    <text evidence="7">High affinity uptake of sulfate into the cell.</text>
</comment>
<comment type="subcellular location">
    <subcellularLocation>
        <location evidence="1">Membrane</location>
        <topology evidence="1">Multi-pass membrane protein</topology>
    </subcellularLocation>
</comment>
<dbReference type="EMBL" id="KN817524">
    <property type="protein sequence ID" value="KJA27443.1"/>
    <property type="molecule type" value="Genomic_DNA"/>
</dbReference>
<evidence type="ECO:0000313" key="12">
    <source>
        <dbReference type="Proteomes" id="UP000054270"/>
    </source>
</evidence>
<dbReference type="STRING" id="945553.A0A0D2MTV7"/>
<proteinExistence type="inferred from homology"/>
<protein>
    <recommendedName>
        <fullName evidence="10">STAS domain-containing protein</fullName>
    </recommendedName>
</protein>
<reference evidence="12" key="1">
    <citation type="submission" date="2014-04" db="EMBL/GenBank/DDBJ databases">
        <title>Evolutionary Origins and Diversification of the Mycorrhizal Mutualists.</title>
        <authorList>
            <consortium name="DOE Joint Genome Institute"/>
            <consortium name="Mycorrhizal Genomics Consortium"/>
            <person name="Kohler A."/>
            <person name="Kuo A."/>
            <person name="Nagy L.G."/>
            <person name="Floudas D."/>
            <person name="Copeland A."/>
            <person name="Barry K.W."/>
            <person name="Cichocki N."/>
            <person name="Veneault-Fourrey C."/>
            <person name="LaButti K."/>
            <person name="Lindquist E.A."/>
            <person name="Lipzen A."/>
            <person name="Lundell T."/>
            <person name="Morin E."/>
            <person name="Murat C."/>
            <person name="Riley R."/>
            <person name="Ohm R."/>
            <person name="Sun H."/>
            <person name="Tunlid A."/>
            <person name="Henrissat B."/>
            <person name="Grigoriev I.V."/>
            <person name="Hibbett D.S."/>
            <person name="Martin F."/>
        </authorList>
    </citation>
    <scope>NUCLEOTIDE SEQUENCE [LARGE SCALE GENOMIC DNA]</scope>
    <source>
        <strain evidence="12">FD-334 SS-4</strain>
    </source>
</reference>
<dbReference type="InterPro" id="IPR011547">
    <property type="entry name" value="SLC26A/SulP_dom"/>
</dbReference>
<dbReference type="InterPro" id="IPR018045">
    <property type="entry name" value="S04_transporter_CS"/>
</dbReference>
<dbReference type="FunFam" id="3.30.750.24:FF:000046">
    <property type="entry name" value="Solute carrier family 26 (Sodium-independent sulfate anion transporter), member 11"/>
    <property type="match status" value="1"/>
</dbReference>
<organism evidence="11 12">
    <name type="scientific">Hypholoma sublateritium (strain FD-334 SS-4)</name>
    <dbReference type="NCBI Taxonomy" id="945553"/>
    <lineage>
        <taxon>Eukaryota</taxon>
        <taxon>Fungi</taxon>
        <taxon>Dikarya</taxon>
        <taxon>Basidiomycota</taxon>
        <taxon>Agaricomycotina</taxon>
        <taxon>Agaricomycetes</taxon>
        <taxon>Agaricomycetidae</taxon>
        <taxon>Agaricales</taxon>
        <taxon>Agaricineae</taxon>
        <taxon>Strophariaceae</taxon>
        <taxon>Hypholoma</taxon>
    </lineage>
</organism>
<evidence type="ECO:0000256" key="7">
    <source>
        <dbReference type="ARBA" id="ARBA00054315"/>
    </source>
</evidence>
<feature type="transmembrane region" description="Helical" evidence="9">
    <location>
        <begin position="441"/>
        <end position="462"/>
    </location>
</feature>
<dbReference type="NCBIfam" id="TIGR00815">
    <property type="entry name" value="sulP"/>
    <property type="match status" value="1"/>
</dbReference>
<evidence type="ECO:0000256" key="9">
    <source>
        <dbReference type="SAM" id="Phobius"/>
    </source>
</evidence>
<feature type="region of interest" description="Disordered" evidence="8">
    <location>
        <begin position="570"/>
        <end position="595"/>
    </location>
</feature>
<dbReference type="InterPro" id="IPR001902">
    <property type="entry name" value="SLC26A/SulP_fam"/>
</dbReference>
<accession>A0A0D2MTV7</accession>
<feature type="transmembrane region" description="Helical" evidence="9">
    <location>
        <begin position="117"/>
        <end position="136"/>
    </location>
</feature>
<evidence type="ECO:0000313" key="11">
    <source>
        <dbReference type="EMBL" id="KJA27443.1"/>
    </source>
</evidence>
<feature type="transmembrane region" description="Helical" evidence="9">
    <location>
        <begin position="315"/>
        <end position="333"/>
    </location>
</feature>
<dbReference type="GO" id="GO:0016020">
    <property type="term" value="C:membrane"/>
    <property type="evidence" value="ECO:0007669"/>
    <property type="project" value="UniProtKB-SubCell"/>
</dbReference>
<keyword evidence="3" id="KW-0813">Transport</keyword>
<dbReference type="OrthoDB" id="288203at2759"/>
<feature type="transmembrane region" description="Helical" evidence="9">
    <location>
        <begin position="228"/>
        <end position="247"/>
    </location>
</feature>
<gene>
    <name evidence="11" type="ORF">HYPSUDRAFT_130972</name>
</gene>
<dbReference type="Pfam" id="PF01740">
    <property type="entry name" value="STAS"/>
    <property type="match status" value="1"/>
</dbReference>
<feature type="transmembrane region" description="Helical" evidence="9">
    <location>
        <begin position="389"/>
        <end position="408"/>
    </location>
</feature>